<reference evidence="6" key="4">
    <citation type="submission" date="2025-08" db="UniProtKB">
        <authorList>
            <consortium name="Ensembl"/>
        </authorList>
    </citation>
    <scope>IDENTIFICATION</scope>
</reference>
<evidence type="ECO:0000256" key="1">
    <source>
        <dbReference type="ARBA" id="ARBA00003689"/>
    </source>
</evidence>
<reference evidence="6 7" key="1">
    <citation type="journal article" date="2015" name="Annu Rev Anim Biosci">
        <title>The Genome 10K Project: a way forward.</title>
        <authorList>
            <person name="Koepfli K.P."/>
            <person name="Paten B."/>
            <person name="O'Brien S.J."/>
            <person name="Koepfli K.P."/>
            <person name="Paten B."/>
            <person name="Antunes A."/>
            <person name="Belov K."/>
            <person name="Bustamante C."/>
            <person name="Castoe T.A."/>
            <person name="Clawson H."/>
            <person name="Crawford A.J."/>
            <person name="Diekhans M."/>
            <person name="Distel D."/>
            <person name="Durbin R."/>
            <person name="Earl D."/>
            <person name="Fujita M.K."/>
            <person name="Gamble T."/>
            <person name="Georges A."/>
            <person name="Gemmell N."/>
            <person name="Gilbert M.T."/>
            <person name="Graves J.M."/>
            <person name="Green R.E."/>
            <person name="Hickey G."/>
            <person name="Jarvis E.D."/>
            <person name="Johnson W."/>
            <person name="Komissarov A."/>
            <person name="Korf I."/>
            <person name="Kuhn R."/>
            <person name="Larkin D.M."/>
            <person name="Lewin H."/>
            <person name="Lopez J.V."/>
            <person name="Ma J."/>
            <person name="Marques-Bonet T."/>
            <person name="Miller W."/>
            <person name="Murphy R."/>
            <person name="Pevzner P."/>
            <person name="Shapiro B."/>
            <person name="Steiner C."/>
            <person name="Tamazian G."/>
            <person name="Venkatesh B."/>
            <person name="Wang J."/>
            <person name="Wayne R."/>
            <person name="Wiley E."/>
            <person name="Yang H."/>
            <person name="Zhang G."/>
            <person name="Haussler D."/>
            <person name="Ryder O."/>
            <person name="O'Brien S.J."/>
        </authorList>
    </citation>
    <scope>NUCLEOTIDE SEQUENCE</scope>
</reference>
<dbReference type="InterPro" id="IPR011024">
    <property type="entry name" value="G_crystallin-like"/>
</dbReference>
<evidence type="ECO:0000256" key="3">
    <source>
        <dbReference type="ARBA" id="ARBA00011245"/>
    </source>
</evidence>
<comment type="similarity">
    <text evidence="2">Belongs to the beta/gamma-crystallin family.</text>
</comment>
<dbReference type="GO" id="GO:0002088">
    <property type="term" value="P:lens development in camera-type eye"/>
    <property type="evidence" value="ECO:0007669"/>
    <property type="project" value="TreeGrafter"/>
</dbReference>
<reference evidence="7" key="3">
    <citation type="submission" date="2018-12" db="EMBL/GenBank/DDBJ databases">
        <title>G10K-VGP greater horseshoe bat female genome, primary haplotype.</title>
        <authorList>
            <person name="Teeling E."/>
            <person name="Myers G."/>
            <person name="Vernes S."/>
            <person name="Pippel M."/>
            <person name="Winkler S."/>
            <person name="Fedrigo O."/>
            <person name="Rhie A."/>
            <person name="Koren S."/>
            <person name="Phillippy A."/>
            <person name="Lewin H."/>
            <person name="Damas J."/>
            <person name="Howe K."/>
            <person name="Mountcastle J."/>
            <person name="Jarvis E.D."/>
        </authorList>
    </citation>
    <scope>NUCLEOTIDE SEQUENCE [LARGE SCALE GENOMIC DNA]</scope>
</reference>
<evidence type="ECO:0000256" key="4">
    <source>
        <dbReference type="ARBA" id="ARBA00022613"/>
    </source>
</evidence>
<dbReference type="InterPro" id="IPR050252">
    <property type="entry name" value="Beta/Gamma-Crystallin"/>
</dbReference>
<dbReference type="AlphaFoldDB" id="A0A671FQF4"/>
<reference evidence="6 7" key="2">
    <citation type="journal article" date="2018" name="Annu Rev Anim Biosci">
        <title>Bat Biology, Genomes, and the Bat1K Project: To Generate Chromosome-Level Genomes for All Living Bat Species.</title>
        <authorList>
            <person name="Teeling E.C."/>
            <person name="Vernes S.C."/>
            <person name="Davalos L.M."/>
            <person name="Ray D.A."/>
            <person name="Gilbert M.T.P."/>
            <person name="Myers E."/>
        </authorList>
    </citation>
    <scope>NUCLEOTIDE SEQUENCE</scope>
</reference>
<evidence type="ECO:0000256" key="5">
    <source>
        <dbReference type="ARBA" id="ARBA00022737"/>
    </source>
</evidence>
<sequence>CRQREGKSCSGSLSSHTRTRPCGLITLYEGKHSRGGSWRSLGTVTTSRAGQFILQHGDYPDFFRWNGHKDHMGSCRPVGMVSGMGHFCLAIFEGCSFAGQCLQFEDDCPFLQSQGWAKNCVNAIKVYGDGAGACPMPWSDSEVASSVAQQGHSERTQGPEAPLRVMPSTAQQGYEALCTLVGL</sequence>
<keyword evidence="7" id="KW-1185">Reference proteome</keyword>
<dbReference type="PANTHER" id="PTHR11818">
    <property type="entry name" value="BETA/GAMMA CRYSTALLIN"/>
    <property type="match status" value="1"/>
</dbReference>
<dbReference type="GeneTree" id="ENSGT00940000159301"/>
<comment type="subunit">
    <text evidence="3">Monomer.</text>
</comment>
<dbReference type="PANTHER" id="PTHR11818:SF22">
    <property type="entry name" value="GAMMA-CRYSTALLIN N"/>
    <property type="match status" value="1"/>
</dbReference>
<dbReference type="GO" id="GO:0005212">
    <property type="term" value="F:structural constituent of eye lens"/>
    <property type="evidence" value="ECO:0007669"/>
    <property type="project" value="UniProtKB-KW"/>
</dbReference>
<protein>
    <submittedName>
        <fullName evidence="6">Uncharacterized protein</fullName>
    </submittedName>
</protein>
<dbReference type="Gene3D" id="2.60.20.10">
    <property type="entry name" value="Crystallins"/>
    <property type="match status" value="1"/>
</dbReference>
<dbReference type="InterPro" id="IPR001064">
    <property type="entry name" value="Beta/gamma_crystallin"/>
</dbReference>
<dbReference type="SUPFAM" id="SSF49695">
    <property type="entry name" value="gamma-Crystallin-like"/>
    <property type="match status" value="1"/>
</dbReference>
<dbReference type="GO" id="GO:0007601">
    <property type="term" value="P:visual perception"/>
    <property type="evidence" value="ECO:0007669"/>
    <property type="project" value="TreeGrafter"/>
</dbReference>
<dbReference type="Proteomes" id="UP000472240">
    <property type="component" value="Chromosome 26"/>
</dbReference>
<organism evidence="6 7">
    <name type="scientific">Rhinolophus ferrumequinum</name>
    <name type="common">Greater horseshoe bat</name>
    <dbReference type="NCBI Taxonomy" id="59479"/>
    <lineage>
        <taxon>Eukaryota</taxon>
        <taxon>Metazoa</taxon>
        <taxon>Chordata</taxon>
        <taxon>Craniata</taxon>
        <taxon>Vertebrata</taxon>
        <taxon>Euteleostomi</taxon>
        <taxon>Mammalia</taxon>
        <taxon>Eutheria</taxon>
        <taxon>Laurasiatheria</taxon>
        <taxon>Chiroptera</taxon>
        <taxon>Yinpterochiroptera</taxon>
        <taxon>Rhinolophoidea</taxon>
        <taxon>Rhinolophidae</taxon>
        <taxon>Rhinolophinae</taxon>
        <taxon>Rhinolophus</taxon>
    </lineage>
</organism>
<dbReference type="Ensembl" id="ENSRFET00010030361.1">
    <property type="protein sequence ID" value="ENSRFEP00010027967.1"/>
    <property type="gene ID" value="ENSRFEG00010018498.1"/>
</dbReference>
<evidence type="ECO:0000313" key="7">
    <source>
        <dbReference type="Proteomes" id="UP000472240"/>
    </source>
</evidence>
<name>A0A671FQF4_RHIFE</name>
<keyword evidence="4" id="KW-0273">Eye lens protein</keyword>
<evidence type="ECO:0000256" key="2">
    <source>
        <dbReference type="ARBA" id="ARBA00009646"/>
    </source>
</evidence>
<accession>A0A671FQF4</accession>
<comment type="function">
    <text evidence="1">Crystallins are the dominant structural components of the vertebrate eye lens.</text>
</comment>
<keyword evidence="5" id="KW-0677">Repeat</keyword>
<reference evidence="6" key="5">
    <citation type="submission" date="2025-09" db="UniProtKB">
        <authorList>
            <consortium name="Ensembl"/>
        </authorList>
    </citation>
    <scope>IDENTIFICATION</scope>
</reference>
<dbReference type="PRINTS" id="PR01367">
    <property type="entry name" value="BGCRYSTALLIN"/>
</dbReference>
<proteinExistence type="inferred from homology"/>
<evidence type="ECO:0000313" key="6">
    <source>
        <dbReference type="Ensembl" id="ENSRFEP00010027967.1"/>
    </source>
</evidence>